<sequence length="173" mass="19598">MSSKRPVKTSGDTPGKPKAKRSLTRGTRKSLFSHKSEKKIPSLVPETNSEWTTKELQGLVQYIALYNPLQTSNQWPTTKYKAFWSNCAEAVQQYSRKSIRTGNACRAKALRLKDKFSTIEEAEEKLNIDYFENEGEGIKQTSETLKTPKGYKCPESCLSPVFACSPSRRESKH</sequence>
<dbReference type="EnsemblMetazoa" id="XM_028662118.1">
    <property type="protein sequence ID" value="XP_028517919.1"/>
    <property type="gene ID" value="LOC114576071"/>
</dbReference>
<feature type="compositionally biased region" description="Basic residues" evidence="1">
    <location>
        <begin position="17"/>
        <end position="32"/>
    </location>
</feature>
<accession>A0A913YQY8</accession>
<keyword evidence="3" id="KW-1185">Reference proteome</keyword>
<name>A0A913YQY8_EXADI</name>
<dbReference type="EnsemblMetazoa" id="XM_028662119.1">
    <property type="protein sequence ID" value="XP_028517920.1"/>
    <property type="gene ID" value="LOC114576071"/>
</dbReference>
<dbReference type="GeneID" id="114576071"/>
<protein>
    <recommendedName>
        <fullName evidence="4">Myb-like domain-containing protein</fullName>
    </recommendedName>
</protein>
<dbReference type="OrthoDB" id="5980952at2759"/>
<evidence type="ECO:0000313" key="2">
    <source>
        <dbReference type="EnsemblMetazoa" id="XP_028517920.1"/>
    </source>
</evidence>
<dbReference type="RefSeq" id="XP_028517920.1">
    <property type="nucleotide sequence ID" value="XM_028662119.1"/>
</dbReference>
<reference evidence="2" key="1">
    <citation type="submission" date="2022-11" db="UniProtKB">
        <authorList>
            <consortium name="EnsemblMetazoa"/>
        </authorList>
    </citation>
    <scope>IDENTIFICATION</scope>
</reference>
<dbReference type="Proteomes" id="UP000887567">
    <property type="component" value="Unplaced"/>
</dbReference>
<feature type="region of interest" description="Disordered" evidence="1">
    <location>
        <begin position="1"/>
        <end position="39"/>
    </location>
</feature>
<dbReference type="AlphaFoldDB" id="A0A913YQY8"/>
<dbReference type="KEGG" id="epa:114576071"/>
<organism evidence="2 3">
    <name type="scientific">Exaiptasia diaphana</name>
    <name type="common">Tropical sea anemone</name>
    <name type="synonym">Aiptasia pulchella</name>
    <dbReference type="NCBI Taxonomy" id="2652724"/>
    <lineage>
        <taxon>Eukaryota</taxon>
        <taxon>Metazoa</taxon>
        <taxon>Cnidaria</taxon>
        <taxon>Anthozoa</taxon>
        <taxon>Hexacorallia</taxon>
        <taxon>Actiniaria</taxon>
        <taxon>Aiptasiidae</taxon>
        <taxon>Exaiptasia</taxon>
    </lineage>
</organism>
<evidence type="ECO:0000256" key="1">
    <source>
        <dbReference type="SAM" id="MobiDB-lite"/>
    </source>
</evidence>
<evidence type="ECO:0000313" key="3">
    <source>
        <dbReference type="Proteomes" id="UP000887567"/>
    </source>
</evidence>
<proteinExistence type="predicted"/>
<dbReference type="RefSeq" id="XP_028517919.1">
    <property type="nucleotide sequence ID" value="XM_028662118.1"/>
</dbReference>
<evidence type="ECO:0008006" key="4">
    <source>
        <dbReference type="Google" id="ProtNLM"/>
    </source>
</evidence>